<protein>
    <submittedName>
        <fullName evidence="1">Uncharacterized protein</fullName>
    </submittedName>
</protein>
<gene>
    <name evidence="1" type="ORF">QP451_01675</name>
</gene>
<organism evidence="1 2">
    <name type="scientific">Neisseria subflava</name>
    <dbReference type="NCBI Taxonomy" id="28449"/>
    <lineage>
        <taxon>Bacteria</taxon>
        <taxon>Pseudomonadati</taxon>
        <taxon>Pseudomonadota</taxon>
        <taxon>Betaproteobacteria</taxon>
        <taxon>Neisseriales</taxon>
        <taxon>Neisseriaceae</taxon>
        <taxon>Neisseria</taxon>
    </lineage>
</organism>
<evidence type="ECO:0000313" key="2">
    <source>
        <dbReference type="Proteomes" id="UP001236303"/>
    </source>
</evidence>
<dbReference type="AlphaFoldDB" id="A0AAW6Y6S6"/>
<reference evidence="1" key="1">
    <citation type="submission" date="2023-05" db="EMBL/GenBank/DDBJ databases">
        <title>Cataloging the Phylogenetic Diversity of Human Bladder Bacteria.</title>
        <authorList>
            <person name="Du J."/>
        </authorList>
    </citation>
    <scope>NUCLEOTIDE SEQUENCE</scope>
    <source>
        <strain evidence="1">UMB1050</strain>
    </source>
</reference>
<dbReference type="EMBL" id="JASOPA010000001">
    <property type="protein sequence ID" value="MDK7241753.1"/>
    <property type="molecule type" value="Genomic_DNA"/>
</dbReference>
<sequence>MAKVIITIKDSTKNLFDFEIKGLEEESGKTPAIFAGHAAAGYLRKRQTALHENFLSQILRDLSDQDF</sequence>
<dbReference type="Proteomes" id="UP001236303">
    <property type="component" value="Unassembled WGS sequence"/>
</dbReference>
<proteinExistence type="predicted"/>
<accession>A0AAW6Y6S6</accession>
<dbReference type="RefSeq" id="WP_285070083.1">
    <property type="nucleotide sequence ID" value="NZ_JASOPA010000001.1"/>
</dbReference>
<name>A0AAW6Y6S6_NEISU</name>
<evidence type="ECO:0000313" key="1">
    <source>
        <dbReference type="EMBL" id="MDK7241753.1"/>
    </source>
</evidence>
<comment type="caution">
    <text evidence="1">The sequence shown here is derived from an EMBL/GenBank/DDBJ whole genome shotgun (WGS) entry which is preliminary data.</text>
</comment>